<sequence length="179" mass="20909">MPITKYVKDKVVIMSVYRVKQFIWAAKSLLQDVDTTYVNKFLNSDEKKLFNKLKKPDKHHCIRVCKDAIDISKEKNMNVNRVAKAALLHDIGKSEYSLNLFEKSAVVILNKLTKGKLKKYDSFKVVDAYYNHAEKGANILKKLNVYDKEFLDTIRYHHNNKITNESKLLQVIRECDNKN</sequence>
<accession>L1QLT6</accession>
<dbReference type="InterPro" id="IPR006674">
    <property type="entry name" value="HD_domain"/>
</dbReference>
<dbReference type="HOGENOM" id="CLU_124473_0_0_9"/>
<dbReference type="InterPro" id="IPR006675">
    <property type="entry name" value="HDIG_dom"/>
</dbReference>
<comment type="caution">
    <text evidence="2">The sequence shown here is derived from an EMBL/GenBank/DDBJ whole genome shotgun (WGS) entry which is preliminary data.</text>
</comment>
<name>L1QLT6_9CLOT</name>
<dbReference type="EMBL" id="AMEZ01000014">
    <property type="protein sequence ID" value="EKY28933.1"/>
    <property type="molecule type" value="Genomic_DNA"/>
</dbReference>
<dbReference type="PANTHER" id="PTHR35795">
    <property type="entry name" value="SLR1885 PROTEIN"/>
    <property type="match status" value="1"/>
</dbReference>
<evidence type="ECO:0000313" key="3">
    <source>
        <dbReference type="Proteomes" id="UP000010420"/>
    </source>
</evidence>
<dbReference type="InterPro" id="IPR051094">
    <property type="entry name" value="Diverse_Catalytic_Enzymes"/>
</dbReference>
<feature type="domain" description="HD" evidence="1">
    <location>
        <begin position="59"/>
        <end position="176"/>
    </location>
</feature>
<keyword evidence="3" id="KW-1185">Reference proteome</keyword>
<evidence type="ECO:0000259" key="1">
    <source>
        <dbReference type="Pfam" id="PF01966"/>
    </source>
</evidence>
<proteinExistence type="predicted"/>
<dbReference type="NCBIfam" id="TIGR00277">
    <property type="entry name" value="HDIG"/>
    <property type="match status" value="1"/>
</dbReference>
<dbReference type="Proteomes" id="UP000010420">
    <property type="component" value="Unassembled WGS sequence"/>
</dbReference>
<dbReference type="PATRIC" id="fig|545697.3.peg.465"/>
<dbReference type="AlphaFoldDB" id="L1QLT6"/>
<dbReference type="STRING" id="545697.HMPREF0216_00472"/>
<dbReference type="InterPro" id="IPR003607">
    <property type="entry name" value="HD/PDEase_dom"/>
</dbReference>
<evidence type="ECO:0000313" key="2">
    <source>
        <dbReference type="EMBL" id="EKY28933.1"/>
    </source>
</evidence>
<dbReference type="SUPFAM" id="SSF109604">
    <property type="entry name" value="HD-domain/PDEase-like"/>
    <property type="match status" value="1"/>
</dbReference>
<dbReference type="PANTHER" id="PTHR35795:SF1">
    <property type="entry name" value="BIS(5'-NUCLEOSYL)-TETRAPHOSPHATASE, SYMMETRICAL"/>
    <property type="match status" value="1"/>
</dbReference>
<organism evidence="2 3">
    <name type="scientific">Clostridium celatum DSM 1785</name>
    <dbReference type="NCBI Taxonomy" id="545697"/>
    <lineage>
        <taxon>Bacteria</taxon>
        <taxon>Bacillati</taxon>
        <taxon>Bacillota</taxon>
        <taxon>Clostridia</taxon>
        <taxon>Eubacteriales</taxon>
        <taxon>Clostridiaceae</taxon>
        <taxon>Clostridium</taxon>
    </lineage>
</organism>
<protein>
    <submittedName>
        <fullName evidence="2">HDIG domain protein</fullName>
    </submittedName>
</protein>
<reference evidence="2 3" key="1">
    <citation type="submission" date="2012-05" db="EMBL/GenBank/DDBJ databases">
        <authorList>
            <person name="Weinstock G."/>
            <person name="Sodergren E."/>
            <person name="Lobos E.A."/>
            <person name="Fulton L."/>
            <person name="Fulton R."/>
            <person name="Courtney L."/>
            <person name="Fronick C."/>
            <person name="O'Laughlin M."/>
            <person name="Godfrey J."/>
            <person name="Wilson R.M."/>
            <person name="Miner T."/>
            <person name="Farmer C."/>
            <person name="Delehaunty K."/>
            <person name="Cordes M."/>
            <person name="Minx P."/>
            <person name="Tomlinson C."/>
            <person name="Chen J."/>
            <person name="Wollam A."/>
            <person name="Pepin K.H."/>
            <person name="Bhonagiri V."/>
            <person name="Zhang X."/>
            <person name="Suruliraj S."/>
            <person name="Warren W."/>
            <person name="Mitreva M."/>
            <person name="Mardis E.R."/>
            <person name="Wilson R.K."/>
        </authorList>
    </citation>
    <scope>NUCLEOTIDE SEQUENCE [LARGE SCALE GENOMIC DNA]</scope>
    <source>
        <strain evidence="2 3">DSM 1785</strain>
    </source>
</reference>
<dbReference type="Gene3D" id="1.10.3210.10">
    <property type="entry name" value="Hypothetical protein af1432"/>
    <property type="match status" value="1"/>
</dbReference>
<dbReference type="eggNOG" id="COG2206">
    <property type="taxonomic scope" value="Bacteria"/>
</dbReference>
<dbReference type="Pfam" id="PF01966">
    <property type="entry name" value="HD"/>
    <property type="match status" value="1"/>
</dbReference>
<gene>
    <name evidence="2" type="ORF">HMPREF0216_00472</name>
</gene>
<dbReference type="CDD" id="cd00077">
    <property type="entry name" value="HDc"/>
    <property type="match status" value="1"/>
</dbReference>